<proteinExistence type="predicted"/>
<dbReference type="STRING" id="180088.A0A1J8PT55"/>
<dbReference type="InterPro" id="IPR016197">
    <property type="entry name" value="Chromo-like_dom_sf"/>
</dbReference>
<evidence type="ECO:0000256" key="2">
    <source>
        <dbReference type="ARBA" id="ARBA00023242"/>
    </source>
</evidence>
<accession>A0A1J8PT55</accession>
<protein>
    <recommendedName>
        <fullName evidence="3">Chromo domain-containing protein</fullName>
    </recommendedName>
</protein>
<dbReference type="InterPro" id="IPR051219">
    <property type="entry name" value="Heterochromatin_chromo-domain"/>
</dbReference>
<dbReference type="InterPro" id="IPR023780">
    <property type="entry name" value="Chromo_domain"/>
</dbReference>
<dbReference type="Proteomes" id="UP000183567">
    <property type="component" value="Unassembled WGS sequence"/>
</dbReference>
<comment type="caution">
    <text evidence="4">The sequence shown here is derived from an EMBL/GenBank/DDBJ whole genome shotgun (WGS) entry which is preliminary data.</text>
</comment>
<evidence type="ECO:0000256" key="1">
    <source>
        <dbReference type="ARBA" id="ARBA00004123"/>
    </source>
</evidence>
<dbReference type="GO" id="GO:0005634">
    <property type="term" value="C:nucleus"/>
    <property type="evidence" value="ECO:0007669"/>
    <property type="project" value="UniProtKB-SubCell"/>
</dbReference>
<dbReference type="SUPFAM" id="SSF54160">
    <property type="entry name" value="Chromo domain-like"/>
    <property type="match status" value="1"/>
</dbReference>
<name>A0A1J8PT55_9AGAM</name>
<dbReference type="GO" id="GO:0006338">
    <property type="term" value="P:chromatin remodeling"/>
    <property type="evidence" value="ECO:0007669"/>
    <property type="project" value="UniProtKB-ARBA"/>
</dbReference>
<dbReference type="AlphaFoldDB" id="A0A1J8PT55"/>
<comment type="subcellular location">
    <subcellularLocation>
        <location evidence="1">Nucleus</location>
    </subcellularLocation>
</comment>
<keyword evidence="5" id="KW-1185">Reference proteome</keyword>
<organism evidence="4 5">
    <name type="scientific">Rhizopogon vesiculosus</name>
    <dbReference type="NCBI Taxonomy" id="180088"/>
    <lineage>
        <taxon>Eukaryota</taxon>
        <taxon>Fungi</taxon>
        <taxon>Dikarya</taxon>
        <taxon>Basidiomycota</taxon>
        <taxon>Agaricomycotina</taxon>
        <taxon>Agaricomycetes</taxon>
        <taxon>Agaricomycetidae</taxon>
        <taxon>Boletales</taxon>
        <taxon>Suillineae</taxon>
        <taxon>Rhizopogonaceae</taxon>
        <taxon>Rhizopogon</taxon>
    </lineage>
</organism>
<keyword evidence="2" id="KW-0539">Nucleus</keyword>
<dbReference type="SMART" id="SM00298">
    <property type="entry name" value="CHROMO"/>
    <property type="match status" value="1"/>
</dbReference>
<feature type="domain" description="Chromo" evidence="3">
    <location>
        <begin position="38"/>
        <end position="97"/>
    </location>
</feature>
<gene>
    <name evidence="4" type="ORF">AZE42_12939</name>
</gene>
<dbReference type="OrthoDB" id="2679407at2759"/>
<dbReference type="EMBL" id="LVVM01004976">
    <property type="protein sequence ID" value="OJA11663.1"/>
    <property type="molecule type" value="Genomic_DNA"/>
</dbReference>
<dbReference type="PROSITE" id="PS50013">
    <property type="entry name" value="CHROMO_2"/>
    <property type="match status" value="1"/>
</dbReference>
<evidence type="ECO:0000313" key="5">
    <source>
        <dbReference type="Proteomes" id="UP000183567"/>
    </source>
</evidence>
<reference evidence="4 5" key="1">
    <citation type="submission" date="2016-03" db="EMBL/GenBank/DDBJ databases">
        <title>Comparative genomics of the ectomycorrhizal sister species Rhizopogon vinicolor and Rhizopogon vesiculosus (Basidiomycota: Boletales) reveals a divergence of the mating type B locus.</title>
        <authorList>
            <person name="Mujic A.B."/>
            <person name="Kuo A."/>
            <person name="Tritt A."/>
            <person name="Lipzen A."/>
            <person name="Chen C."/>
            <person name="Johnson J."/>
            <person name="Sharma A."/>
            <person name="Barry K."/>
            <person name="Grigoriev I.V."/>
            <person name="Spatafora J.W."/>
        </authorList>
    </citation>
    <scope>NUCLEOTIDE SEQUENCE [LARGE SCALE GENOMIC DNA]</scope>
    <source>
        <strain evidence="4 5">AM-OR11-056</strain>
    </source>
</reference>
<dbReference type="Gene3D" id="2.40.50.40">
    <property type="match status" value="1"/>
</dbReference>
<dbReference type="InterPro" id="IPR000953">
    <property type="entry name" value="Chromo/chromo_shadow_dom"/>
</dbReference>
<evidence type="ECO:0000313" key="4">
    <source>
        <dbReference type="EMBL" id="OJA11663.1"/>
    </source>
</evidence>
<dbReference type="Pfam" id="PF00385">
    <property type="entry name" value="Chromo"/>
    <property type="match status" value="1"/>
</dbReference>
<dbReference type="PANTHER" id="PTHR22812">
    <property type="entry name" value="CHROMOBOX PROTEIN"/>
    <property type="match status" value="1"/>
</dbReference>
<sequence>IHLVFHVELLTLHQSSQLLPRAPAQCPPPEIVKNAEEYIAEELLSSRLYQGQLQYLIQWRGYPVEESTWESEDNVKNAPKLVISFYKKHLDAVKSKHVAGSIIPVIQSAEFLEWHQKNVRPS</sequence>
<feature type="non-terminal residue" evidence="4">
    <location>
        <position position="1"/>
    </location>
</feature>
<evidence type="ECO:0000259" key="3">
    <source>
        <dbReference type="PROSITE" id="PS50013"/>
    </source>
</evidence>